<feature type="region of interest" description="Disordered" evidence="1">
    <location>
        <begin position="51"/>
        <end position="72"/>
    </location>
</feature>
<dbReference type="EMBL" id="KI980479">
    <property type="protein sequence ID" value="EXK23951.1"/>
    <property type="molecule type" value="Genomic_DNA"/>
</dbReference>
<protein>
    <submittedName>
        <fullName evidence="2">Choline dehydrogenase</fullName>
    </submittedName>
</protein>
<organism evidence="3">
    <name type="scientific">Fusarium oxysporum f. sp. melonis 26406</name>
    <dbReference type="NCBI Taxonomy" id="1089452"/>
    <lineage>
        <taxon>Eukaryota</taxon>
        <taxon>Fungi</taxon>
        <taxon>Dikarya</taxon>
        <taxon>Ascomycota</taxon>
        <taxon>Pezizomycotina</taxon>
        <taxon>Sordariomycetes</taxon>
        <taxon>Hypocreomycetidae</taxon>
        <taxon>Hypocreales</taxon>
        <taxon>Nectriaceae</taxon>
        <taxon>Fusarium</taxon>
        <taxon>Fusarium oxysporum species complex</taxon>
    </lineage>
</organism>
<proteinExistence type="predicted"/>
<sequence length="153" mass="16598">MHQVKPVRRDFIRFRCRWLTLFVVALETLSSTLPRLSTRMALASTISTSSSTLLSPRSTSTRAVPSPVPSVSTTCKAQASTAPILALDQPSPLVPAASKPSAKSSSPLVLSTLLSFSSSVASVPRRSLTLLRFLCWLIFLVLEPTCRIGMRIL</sequence>
<evidence type="ECO:0000256" key="1">
    <source>
        <dbReference type="SAM" id="MobiDB-lite"/>
    </source>
</evidence>
<dbReference type="VEuPathDB" id="FungiDB:FOMG_19066"/>
<feature type="compositionally biased region" description="Low complexity" evidence="1">
    <location>
        <begin position="51"/>
        <end position="62"/>
    </location>
</feature>
<dbReference type="EMBL" id="JH659530">
    <property type="protein sequence ID" value="EXK24191.1"/>
    <property type="molecule type" value="Genomic_DNA"/>
</dbReference>
<dbReference type="HOGENOM" id="CLU_1713335_0_0_1"/>
<dbReference type="VEuPathDB" id="FungiDB:FOMG_19301"/>
<dbReference type="Proteomes" id="UP000030703">
    <property type="component" value="Unassembled WGS sequence"/>
</dbReference>
<evidence type="ECO:0000313" key="2">
    <source>
        <dbReference type="EMBL" id="EXK23951.1"/>
    </source>
</evidence>
<evidence type="ECO:0000313" key="3">
    <source>
        <dbReference type="EMBL" id="EXK24191.1"/>
    </source>
</evidence>
<dbReference type="AlphaFoldDB" id="W9ZSX4"/>
<reference evidence="3" key="1">
    <citation type="submission" date="2012-04" db="EMBL/GenBank/DDBJ databases">
        <title>The Genome Sequence of Fusarium oxysporum melonis.</title>
        <authorList>
            <consortium name="The Broad Institute Genome Sequencing Platform"/>
            <person name="Ma L.-J."/>
            <person name="Gale L.R."/>
            <person name="Schwartz D.C."/>
            <person name="Zhou S."/>
            <person name="Corby-Kistler H."/>
            <person name="Young S.K."/>
            <person name="Zeng Q."/>
            <person name="Gargeya S."/>
            <person name="Fitzgerald M."/>
            <person name="Haas B."/>
            <person name="Abouelleil A."/>
            <person name="Alvarado L."/>
            <person name="Arachchi H.M."/>
            <person name="Berlin A."/>
            <person name="Brown A."/>
            <person name="Chapman S.B."/>
            <person name="Chen Z."/>
            <person name="Dunbar C."/>
            <person name="Freedman E."/>
            <person name="Gearin G."/>
            <person name="Goldberg J."/>
            <person name="Griggs A."/>
            <person name="Gujja S."/>
            <person name="Heiman D."/>
            <person name="Howarth C."/>
            <person name="Larson L."/>
            <person name="Lui A."/>
            <person name="MacDonald P.J.P."/>
            <person name="Montmayeur A."/>
            <person name="Murphy C."/>
            <person name="Neiman D."/>
            <person name="Pearson M."/>
            <person name="Priest M."/>
            <person name="Roberts A."/>
            <person name="Saif S."/>
            <person name="Shea T."/>
            <person name="Shenoy N."/>
            <person name="Sisk P."/>
            <person name="Stolte C."/>
            <person name="Sykes S."/>
            <person name="Wortman J."/>
            <person name="Nusbaum C."/>
            <person name="Birren B."/>
        </authorList>
    </citation>
    <scope>NUCLEOTIDE SEQUENCE</scope>
    <source>
        <strain evidence="3">26406</strain>
    </source>
</reference>
<reference evidence="3" key="2">
    <citation type="submission" date="2012-05" db="EMBL/GenBank/DDBJ databases">
        <title>Annotation of the Genome Sequence of Fusarium oxysporum f. sp. melonis 26406.</title>
        <authorList>
            <consortium name="The Broad Institute Genomics Platform"/>
            <person name="Ma L.-J."/>
            <person name="Corby-Kistler H."/>
            <person name="Broz K."/>
            <person name="Gale L.R."/>
            <person name="Jonkers W."/>
            <person name="O'Donnell K."/>
            <person name="Ploetz R."/>
            <person name="Steinberg C."/>
            <person name="Schwartz D.C."/>
            <person name="VanEtten H."/>
            <person name="Zhou S."/>
            <person name="Young S.K."/>
            <person name="Zeng Q."/>
            <person name="Gargeya S."/>
            <person name="Fitzgerald M."/>
            <person name="Abouelleil A."/>
            <person name="Alvarado L."/>
            <person name="Chapman S.B."/>
            <person name="Gainer-Dewar J."/>
            <person name="Goldberg J."/>
            <person name="Griggs A."/>
            <person name="Gujja S."/>
            <person name="Hansen M."/>
            <person name="Howarth C."/>
            <person name="Imamovic A."/>
            <person name="Ireland A."/>
            <person name="Larimer J."/>
            <person name="McCowan C."/>
            <person name="Murphy C."/>
            <person name="Pearson M."/>
            <person name="Poon T.W."/>
            <person name="Priest M."/>
            <person name="Roberts A."/>
            <person name="Saif S."/>
            <person name="Shea T."/>
            <person name="Sykes S."/>
            <person name="Wortman J."/>
            <person name="Nusbaum C."/>
            <person name="Birren B."/>
        </authorList>
    </citation>
    <scope>NUCLEOTIDE SEQUENCE</scope>
    <source>
        <strain evidence="3">26406</strain>
    </source>
</reference>
<name>W9ZSX4_FUSOX</name>
<accession>W9ZSX4</accession>
<gene>
    <name evidence="3" type="ORF">FOMG_19066</name>
    <name evidence="2" type="ORF">FOMG_19301</name>
</gene>